<dbReference type="EMBL" id="CAJNOL010012964">
    <property type="protein sequence ID" value="CAF1661927.1"/>
    <property type="molecule type" value="Genomic_DNA"/>
</dbReference>
<name>A0A816FI66_9BILA</name>
<sequence length="62" mass="7080">FDHGTLEDMMDKDNGVRNRRNAKRHDLIKEKINKEAMLITNGINDNDSAIVNTLFSSTFNIS</sequence>
<proteinExistence type="predicted"/>
<evidence type="ECO:0000313" key="1">
    <source>
        <dbReference type="EMBL" id="CAF1661927.1"/>
    </source>
</evidence>
<accession>A0A816FI66</accession>
<protein>
    <submittedName>
        <fullName evidence="1">Uncharacterized protein</fullName>
    </submittedName>
</protein>
<feature type="non-terminal residue" evidence="1">
    <location>
        <position position="1"/>
    </location>
</feature>
<organism evidence="1 2">
    <name type="scientific">Rotaria sordida</name>
    <dbReference type="NCBI Taxonomy" id="392033"/>
    <lineage>
        <taxon>Eukaryota</taxon>
        <taxon>Metazoa</taxon>
        <taxon>Spiralia</taxon>
        <taxon>Gnathifera</taxon>
        <taxon>Rotifera</taxon>
        <taxon>Eurotatoria</taxon>
        <taxon>Bdelloidea</taxon>
        <taxon>Philodinida</taxon>
        <taxon>Philodinidae</taxon>
        <taxon>Rotaria</taxon>
    </lineage>
</organism>
<comment type="caution">
    <text evidence="1">The sequence shown here is derived from an EMBL/GenBank/DDBJ whole genome shotgun (WGS) entry which is preliminary data.</text>
</comment>
<dbReference type="Proteomes" id="UP000663870">
    <property type="component" value="Unassembled WGS sequence"/>
</dbReference>
<dbReference type="AlphaFoldDB" id="A0A816FI66"/>
<evidence type="ECO:0000313" key="2">
    <source>
        <dbReference type="Proteomes" id="UP000663870"/>
    </source>
</evidence>
<gene>
    <name evidence="1" type="ORF">JXQ802_LOCUS56192</name>
</gene>
<reference evidence="1" key="1">
    <citation type="submission" date="2021-02" db="EMBL/GenBank/DDBJ databases">
        <authorList>
            <person name="Nowell W R."/>
        </authorList>
    </citation>
    <scope>NUCLEOTIDE SEQUENCE</scope>
</reference>
<keyword evidence="2" id="KW-1185">Reference proteome</keyword>